<feature type="transmembrane region" description="Helical" evidence="2">
    <location>
        <begin position="20"/>
        <end position="39"/>
    </location>
</feature>
<evidence type="ECO:0000256" key="1">
    <source>
        <dbReference type="SAM" id="MobiDB-lite"/>
    </source>
</evidence>
<gene>
    <name evidence="3" type="ORF">SBA1_210003</name>
</gene>
<keyword evidence="2" id="KW-0812">Transmembrane</keyword>
<proteinExistence type="predicted"/>
<dbReference type="AlphaFoldDB" id="A0A2U3KH46"/>
<name>A0A2U3KH46_9BACT</name>
<feature type="compositionally biased region" description="Polar residues" evidence="1">
    <location>
        <begin position="161"/>
        <end position="176"/>
    </location>
</feature>
<dbReference type="EMBL" id="OMOD01000113">
    <property type="protein sequence ID" value="SPF38857.1"/>
    <property type="molecule type" value="Genomic_DNA"/>
</dbReference>
<sequence length="217" mass="24369">MRLDINLASQPYEDARQFWMRWGTAVVAVGLLTLILLTLDVTGWINARRDRAAMAEKRALIADRDRLRASAEEFLNRPENRSTRDTSQLLNELIERKAFSWTRVLENLEKVMPARVHVVAINPQLNEDNELGLKMTVAGDSRDRAIELARRMEESGRFADTNITGERSTQSTTGDTEQMDIVATYIPEPLFASSTAPKTESKPKPKPASGTPKGSTR</sequence>
<protein>
    <recommendedName>
        <fullName evidence="5">Fimbrial assembly</fullName>
    </recommendedName>
</protein>
<evidence type="ECO:0008006" key="5">
    <source>
        <dbReference type="Google" id="ProtNLM"/>
    </source>
</evidence>
<organism evidence="3 4">
    <name type="scientific">Candidatus Sulfotelmatobacter kueseliae</name>
    <dbReference type="NCBI Taxonomy" id="2042962"/>
    <lineage>
        <taxon>Bacteria</taxon>
        <taxon>Pseudomonadati</taxon>
        <taxon>Acidobacteriota</taxon>
        <taxon>Terriglobia</taxon>
        <taxon>Terriglobales</taxon>
        <taxon>Candidatus Korobacteraceae</taxon>
        <taxon>Candidatus Sulfotelmatobacter</taxon>
    </lineage>
</organism>
<dbReference type="Proteomes" id="UP000238701">
    <property type="component" value="Unassembled WGS sequence"/>
</dbReference>
<reference evidence="4" key="1">
    <citation type="submission" date="2018-02" db="EMBL/GenBank/DDBJ databases">
        <authorList>
            <person name="Hausmann B."/>
        </authorList>
    </citation>
    <scope>NUCLEOTIDE SEQUENCE [LARGE SCALE GENOMIC DNA]</scope>
    <source>
        <strain evidence="4">Peat soil MAG SbA1</strain>
    </source>
</reference>
<evidence type="ECO:0000256" key="2">
    <source>
        <dbReference type="SAM" id="Phobius"/>
    </source>
</evidence>
<feature type="region of interest" description="Disordered" evidence="1">
    <location>
        <begin position="157"/>
        <end position="217"/>
    </location>
</feature>
<dbReference type="OrthoDB" id="119668at2"/>
<evidence type="ECO:0000313" key="4">
    <source>
        <dbReference type="Proteomes" id="UP000238701"/>
    </source>
</evidence>
<keyword evidence="2" id="KW-0472">Membrane</keyword>
<evidence type="ECO:0000313" key="3">
    <source>
        <dbReference type="EMBL" id="SPF38857.1"/>
    </source>
</evidence>
<accession>A0A2U3KH46</accession>
<keyword evidence="2" id="KW-1133">Transmembrane helix</keyword>